<evidence type="ECO:0000259" key="13">
    <source>
        <dbReference type="PROSITE" id="PS01179"/>
    </source>
</evidence>
<proteinExistence type="predicted"/>
<comment type="subcellular location">
    <subcellularLocation>
        <location evidence="3">Cell projection</location>
    </subcellularLocation>
    <subcellularLocation>
        <location evidence="4">Cytoplasmic vesicle</location>
    </subcellularLocation>
    <subcellularLocation>
        <location evidence="2">Early endosome membrane</location>
        <topology evidence="2">Peripheral membrane protein</topology>
    </subcellularLocation>
    <subcellularLocation>
        <location evidence="1">Nucleus</location>
    </subcellularLocation>
</comment>
<dbReference type="PANTHER" id="PTHR46415">
    <property type="entry name" value="ADAPTOR PROTEIN, PHOSPHOTYROSINE INTERACTION, PH DOMAIN AND LEUCINE ZIPPER-CONTAINING 2"/>
    <property type="match status" value="1"/>
</dbReference>
<dbReference type="Pfam" id="PF16746">
    <property type="entry name" value="BAR_3"/>
    <property type="match status" value="2"/>
</dbReference>
<keyword evidence="5" id="KW-0963">Cytoplasm</keyword>
<dbReference type="SUPFAM" id="SSF50729">
    <property type="entry name" value="PH domain-like"/>
    <property type="match status" value="2"/>
</dbReference>
<dbReference type="CDD" id="cd13247">
    <property type="entry name" value="BAR-PH_APPL"/>
    <property type="match status" value="1"/>
</dbReference>
<dbReference type="InterPro" id="IPR027267">
    <property type="entry name" value="AH/BAR_dom_sf"/>
</dbReference>
<keyword evidence="9" id="KW-0966">Cell projection</keyword>
<organism evidence="14 15">
    <name type="scientific">Lates calcarifer</name>
    <name type="common">Barramundi</name>
    <name type="synonym">Holocentrus calcarifer</name>
    <dbReference type="NCBI Taxonomy" id="8187"/>
    <lineage>
        <taxon>Eukaryota</taxon>
        <taxon>Metazoa</taxon>
        <taxon>Chordata</taxon>
        <taxon>Craniata</taxon>
        <taxon>Vertebrata</taxon>
        <taxon>Euteleostomi</taxon>
        <taxon>Actinopterygii</taxon>
        <taxon>Neopterygii</taxon>
        <taxon>Teleostei</taxon>
        <taxon>Neoteleostei</taxon>
        <taxon>Acanthomorphata</taxon>
        <taxon>Carangaria</taxon>
        <taxon>Carangaria incertae sedis</taxon>
        <taxon>Centropomidae</taxon>
        <taxon>Lates</taxon>
    </lineage>
</organism>
<evidence type="ECO:0000256" key="3">
    <source>
        <dbReference type="ARBA" id="ARBA00004316"/>
    </source>
</evidence>
<keyword evidence="7" id="KW-0472">Membrane</keyword>
<dbReference type="FunFam" id="2.30.29.30:FF:000160">
    <property type="entry name" value="DCC-interacting protein 13-beta isoform X2"/>
    <property type="match status" value="1"/>
</dbReference>
<dbReference type="AlphaFoldDB" id="A0A4W6D403"/>
<keyword evidence="11" id="KW-0968">Cytoplasmic vesicle</keyword>
<dbReference type="PANTHER" id="PTHR46415:SF1">
    <property type="entry name" value="DCC-INTERACTING PROTEIN 13-BETA"/>
    <property type="match status" value="1"/>
</dbReference>
<dbReference type="InterPro" id="IPR004148">
    <property type="entry name" value="BAR_dom"/>
</dbReference>
<dbReference type="Gene3D" id="2.30.29.30">
    <property type="entry name" value="Pleckstrin-homology domain (PH domain)/Phosphotyrosine-binding domain (PTB)"/>
    <property type="match status" value="2"/>
</dbReference>
<evidence type="ECO:0000313" key="14">
    <source>
        <dbReference type="Ensembl" id="ENSLCAP00010019738.1"/>
    </source>
</evidence>
<reference evidence="14" key="2">
    <citation type="submission" date="2025-08" db="UniProtKB">
        <authorList>
            <consortium name="Ensembl"/>
        </authorList>
    </citation>
    <scope>IDENTIFICATION</scope>
</reference>
<dbReference type="InterPro" id="IPR011993">
    <property type="entry name" value="PH-like_dom_sf"/>
</dbReference>
<evidence type="ECO:0000256" key="12">
    <source>
        <dbReference type="SAM" id="MobiDB-lite"/>
    </source>
</evidence>
<evidence type="ECO:0000313" key="15">
    <source>
        <dbReference type="Proteomes" id="UP000314980"/>
    </source>
</evidence>
<accession>A0A4W6D403</accession>
<evidence type="ECO:0000256" key="10">
    <source>
        <dbReference type="ARBA" id="ARBA00023306"/>
    </source>
</evidence>
<evidence type="ECO:0000256" key="9">
    <source>
        <dbReference type="ARBA" id="ARBA00023273"/>
    </source>
</evidence>
<dbReference type="Ensembl" id="ENSLCAT00010020163.1">
    <property type="protein sequence ID" value="ENSLCAP00010019738.1"/>
    <property type="gene ID" value="ENSLCAG00010009112.1"/>
</dbReference>
<feature type="domain" description="PID" evidence="13">
    <location>
        <begin position="446"/>
        <end position="504"/>
    </location>
</feature>
<dbReference type="Gene3D" id="1.20.1270.60">
    <property type="entry name" value="Arfaptin homology (AH) domain/BAR domain"/>
    <property type="match status" value="2"/>
</dbReference>
<dbReference type="SUPFAM" id="SSF103657">
    <property type="entry name" value="BAR/IMD domain-like"/>
    <property type="match status" value="1"/>
</dbReference>
<keyword evidence="8" id="KW-0539">Nucleus</keyword>
<evidence type="ECO:0000256" key="7">
    <source>
        <dbReference type="ARBA" id="ARBA00023136"/>
    </source>
</evidence>
<evidence type="ECO:0000256" key="5">
    <source>
        <dbReference type="ARBA" id="ARBA00022490"/>
    </source>
</evidence>
<dbReference type="Proteomes" id="UP000314980">
    <property type="component" value="Unassembled WGS sequence"/>
</dbReference>
<feature type="region of interest" description="Disordered" evidence="12">
    <location>
        <begin position="354"/>
        <end position="397"/>
    </location>
</feature>
<reference evidence="15" key="1">
    <citation type="submission" date="2015-09" db="EMBL/GenBank/DDBJ databases">
        <authorList>
            <person name="Sai Rama Sridatta P."/>
        </authorList>
    </citation>
    <scope>NUCLEOTIDE SEQUENCE [LARGE SCALE GENOMIC DNA]</scope>
</reference>
<dbReference type="GO" id="GO:0051049">
    <property type="term" value="P:regulation of transport"/>
    <property type="evidence" value="ECO:0007669"/>
    <property type="project" value="UniProtKB-ARBA"/>
</dbReference>
<protein>
    <submittedName>
        <fullName evidence="14">Adaptor protein, phosphotyrosine interacting with PH domain and leucine zipper 2</fullName>
    </submittedName>
</protein>
<dbReference type="InterPro" id="IPR047181">
    <property type="entry name" value="DP13A/B"/>
</dbReference>
<feature type="region of interest" description="Disordered" evidence="12">
    <location>
        <begin position="414"/>
        <end position="435"/>
    </location>
</feature>
<dbReference type="PROSITE" id="PS01179">
    <property type="entry name" value="PID"/>
    <property type="match status" value="1"/>
</dbReference>
<dbReference type="CDD" id="cd13158">
    <property type="entry name" value="PTB_APPL"/>
    <property type="match status" value="1"/>
</dbReference>
<dbReference type="GO" id="GO:0031901">
    <property type="term" value="C:early endosome membrane"/>
    <property type="evidence" value="ECO:0007669"/>
    <property type="project" value="UniProtKB-SubCell"/>
</dbReference>
<evidence type="ECO:0000256" key="4">
    <source>
        <dbReference type="ARBA" id="ARBA00004541"/>
    </source>
</evidence>
<name>A0A4W6D403_LATCA</name>
<dbReference type="GO" id="GO:0023052">
    <property type="term" value="P:signaling"/>
    <property type="evidence" value="ECO:0007669"/>
    <property type="project" value="TreeGrafter"/>
</dbReference>
<reference evidence="14" key="3">
    <citation type="submission" date="2025-09" db="UniProtKB">
        <authorList>
            <consortium name="Ensembl"/>
        </authorList>
    </citation>
    <scope>IDENTIFICATION</scope>
</reference>
<keyword evidence="10" id="KW-0131">Cell cycle</keyword>
<gene>
    <name evidence="14" type="primary">APPL2</name>
</gene>
<dbReference type="GO" id="GO:0005634">
    <property type="term" value="C:nucleus"/>
    <property type="evidence" value="ECO:0007669"/>
    <property type="project" value="UniProtKB-SubCell"/>
</dbReference>
<keyword evidence="6" id="KW-0967">Endosome</keyword>
<evidence type="ECO:0000256" key="1">
    <source>
        <dbReference type="ARBA" id="ARBA00004123"/>
    </source>
</evidence>
<dbReference type="InterPro" id="IPR006020">
    <property type="entry name" value="PTB/PI_dom"/>
</dbReference>
<keyword evidence="15" id="KW-1185">Reference proteome</keyword>
<evidence type="ECO:0000256" key="2">
    <source>
        <dbReference type="ARBA" id="ARBA00004220"/>
    </source>
</evidence>
<dbReference type="GO" id="GO:0071363">
    <property type="term" value="P:cellular response to growth factor stimulus"/>
    <property type="evidence" value="ECO:0007669"/>
    <property type="project" value="UniProtKB-ARBA"/>
</dbReference>
<dbReference type="GO" id="GO:0042995">
    <property type="term" value="C:cell projection"/>
    <property type="evidence" value="ECO:0007669"/>
    <property type="project" value="UniProtKB-SubCell"/>
</dbReference>
<dbReference type="FunFam" id="2.30.29.30:FF:000067">
    <property type="entry name" value="Putative DCC-interacting protein 13-beta isoform 2"/>
    <property type="match status" value="1"/>
</dbReference>
<evidence type="ECO:0000256" key="11">
    <source>
        <dbReference type="ARBA" id="ARBA00023329"/>
    </source>
</evidence>
<evidence type="ECO:0000256" key="8">
    <source>
        <dbReference type="ARBA" id="ARBA00023242"/>
    </source>
</evidence>
<dbReference type="InterPro" id="IPR047236">
    <property type="entry name" value="PH_DP13A/B"/>
</dbReference>
<evidence type="ECO:0000256" key="6">
    <source>
        <dbReference type="ARBA" id="ARBA00022753"/>
    </source>
</evidence>
<sequence length="620" mass="68960">MPAVHHKLLLEEALQDSPQTRSLLSVFEEDSGMLTDYTNKLLQSMQRVFGAQSEMGLATEQLSQQLLEYEKKNFALGKGDEEVITTLQSFAKTVGEVRPAVLLFYVILHLHSAAMVKYSRLPKKKENEKVLKADLVKEVAYTRRKQHQASLQYYCALNALQYRKRVAMLEPMLGYTQAQISFFKKGIELVSKKMDNFLSSVSNMTQSIQAQLDTEAEAMRAAQRELLSVEDTVYMPDKDTEPVNRTLIQKAGYLNIRNKTGLVTTAWDRLYFFTQGGNLMCQPRGAVAGGMVLDLDNSSVMAVECEDRRYCFQITSPSGKTSMILQAESKKEYEEVSAVAIRLNQTAIQAVTPITSFEKRQEGSPNPDRAKPGGVHATSSGSQKSGAAPEPEDLIAPGTPIQFDIMLPASEFQDQNRAGGRRTNPFGETDDDCSTESDDSLLQQVFAVRFLGSMAVRCGDNQEVIYEAMRQVLAARAIHNIFRTTESHLMVTSSNLRLIDPQTQVTRISFQLGEVCQFAAHQENGRLMGFVVEGRDWSDGDEEGEPSFSAFVFESNTEGEKICYTISLAKDITEAKKDPEALAQLMKNMPLTNDGKFLLLEPETGDITNGAGQEDLESEA</sequence>
<dbReference type="Pfam" id="PF00640">
    <property type="entry name" value="PID"/>
    <property type="match status" value="1"/>
</dbReference>
<dbReference type="InterPro" id="IPR047237">
    <property type="entry name" value="PTB_APPL"/>
</dbReference>
<dbReference type="GeneTree" id="ENSGT00940000158319"/>